<evidence type="ECO:0000313" key="3">
    <source>
        <dbReference type="Proteomes" id="UP001527099"/>
    </source>
</evidence>
<organism evidence="2 3">
    <name type="scientific">Paenibacillus alginolyticus</name>
    <dbReference type="NCBI Taxonomy" id="59839"/>
    <lineage>
        <taxon>Bacteria</taxon>
        <taxon>Bacillati</taxon>
        <taxon>Bacillota</taxon>
        <taxon>Bacilli</taxon>
        <taxon>Bacillales</taxon>
        <taxon>Paenibacillaceae</taxon>
        <taxon>Paenibacillus</taxon>
    </lineage>
</organism>
<dbReference type="InterPro" id="IPR009492">
    <property type="entry name" value="TniQ"/>
</dbReference>
<dbReference type="EMBL" id="JAMDMX010000161">
    <property type="protein sequence ID" value="MCY9697709.1"/>
    <property type="molecule type" value="Genomic_DNA"/>
</dbReference>
<evidence type="ECO:0000259" key="1">
    <source>
        <dbReference type="Pfam" id="PF06527"/>
    </source>
</evidence>
<keyword evidence="3" id="KW-1185">Reference proteome</keyword>
<evidence type="ECO:0000313" key="2">
    <source>
        <dbReference type="EMBL" id="MCY9697709.1"/>
    </source>
</evidence>
<name>A0ABT4GNB6_9BACL</name>
<protein>
    <submittedName>
        <fullName evidence="2">TniQ family protein</fullName>
    </submittedName>
</protein>
<dbReference type="Proteomes" id="UP001527099">
    <property type="component" value="Unassembled WGS sequence"/>
</dbReference>
<accession>A0ABT4GNB6</accession>
<dbReference type="RefSeq" id="WP_268618338.1">
    <property type="nucleotide sequence ID" value="NZ_JAMDMX010000161.1"/>
</dbReference>
<sequence length="580" mass="68292">MRSFLIRIEPRKEESLFSFLFRFAIANHNKHLASIFKEHAALIYADNCNYTDPRSVWVPYFSNVMKVNGFDINEFVLNKYNTVLNSTVTKNYKQIYNTQRTKYCPECLKEDHFIRLFWDVRFVTHCIKHNRMLVDCCPKCMNKIRASRLMQDECRCGFQFSNNIVKYEQNEEILDIQKIIQGLLLENTLDNYGLELQKDFFTAKEYFNIFNNFYFIIDYLPGFKHVPLIKKITNRLLKDIESTVPFVMHAHRLVKDTEGDLTNVLRAIDDLKYTNPTLYRRKQRYLKNIFNSKMGWAHYQKYSEYLNQKTNEYINERTLLPPLPIEKKYLTVGEAIKYLKTEHTTIMRLKKFELINTITSDVNGRGVTLFEKASLDKYLKMKKESLGQGAICQKLGVSFYTFKELVKRKLLTGLHGPLIDGYNQWYFYETHLQLFIENLTKHTETISNISQEWVPFKIGFLNLRYDMKWTIADLVEFVMDGRIYSAAAGNIEKLNDLLLNRNQIQKIVASNKREKLESKGYSVKKAARALCCSTMKIEKMIVEGKLIVNHIEIGENGVMTRYINEEQIANSIALKESRDT</sequence>
<reference evidence="2 3" key="1">
    <citation type="submission" date="2022-05" db="EMBL/GenBank/DDBJ databases">
        <title>Genome Sequencing of Bee-Associated Microbes.</title>
        <authorList>
            <person name="Dunlap C."/>
        </authorList>
    </citation>
    <scope>NUCLEOTIDE SEQUENCE [LARGE SCALE GENOMIC DNA]</scope>
    <source>
        <strain evidence="2 3">NRRL B-14421</strain>
    </source>
</reference>
<comment type="caution">
    <text evidence="2">The sequence shown here is derived from an EMBL/GenBank/DDBJ whole genome shotgun (WGS) entry which is preliminary data.</text>
</comment>
<proteinExistence type="predicted"/>
<feature type="domain" description="TniQ" evidence="1">
    <location>
        <begin position="6"/>
        <end position="133"/>
    </location>
</feature>
<gene>
    <name evidence="2" type="ORF">M5X19_33365</name>
</gene>
<dbReference type="Pfam" id="PF06527">
    <property type="entry name" value="TniQ"/>
    <property type="match status" value="1"/>
</dbReference>